<dbReference type="PANTHER" id="PTHR14226:SF76">
    <property type="entry name" value="NTE FAMILY PROTEIN RSSA"/>
    <property type="match status" value="1"/>
</dbReference>
<organism evidence="6 7">
    <name type="scientific">Pseudoxanthomonas winnipegensis</name>
    <dbReference type="NCBI Taxonomy" id="2480810"/>
    <lineage>
        <taxon>Bacteria</taxon>
        <taxon>Pseudomonadati</taxon>
        <taxon>Pseudomonadota</taxon>
        <taxon>Gammaproteobacteria</taxon>
        <taxon>Lysobacterales</taxon>
        <taxon>Lysobacteraceae</taxon>
        <taxon>Pseudoxanthomonas</taxon>
    </lineage>
</organism>
<keyword evidence="2 4" id="KW-0442">Lipid degradation</keyword>
<accession>A0AAW8GGW5</accession>
<comment type="caution">
    <text evidence="6">The sequence shown here is derived from an EMBL/GenBank/DDBJ whole genome shotgun (WGS) entry which is preliminary data.</text>
</comment>
<dbReference type="EMBL" id="JAUTBB010000001">
    <property type="protein sequence ID" value="MDQ1121031.1"/>
    <property type="molecule type" value="Genomic_DNA"/>
</dbReference>
<dbReference type="Proteomes" id="UP001234354">
    <property type="component" value="Unassembled WGS sequence"/>
</dbReference>
<feature type="short sequence motif" description="DGA/G" evidence="4">
    <location>
        <begin position="221"/>
        <end position="223"/>
    </location>
</feature>
<evidence type="ECO:0000259" key="5">
    <source>
        <dbReference type="PROSITE" id="PS51635"/>
    </source>
</evidence>
<dbReference type="InterPro" id="IPR016035">
    <property type="entry name" value="Acyl_Trfase/lysoPLipase"/>
</dbReference>
<proteinExistence type="predicted"/>
<dbReference type="Gene3D" id="3.40.1090.10">
    <property type="entry name" value="Cytosolic phospholipase A2 catalytic domain"/>
    <property type="match status" value="2"/>
</dbReference>
<reference evidence="6" key="1">
    <citation type="submission" date="2023-07" db="EMBL/GenBank/DDBJ databases">
        <title>Functional and genomic diversity of the sorghum phyllosphere microbiome.</title>
        <authorList>
            <person name="Shade A."/>
        </authorList>
    </citation>
    <scope>NUCLEOTIDE SEQUENCE</scope>
    <source>
        <strain evidence="6">SORGH_AS_0908</strain>
    </source>
</reference>
<dbReference type="CDD" id="cd07205">
    <property type="entry name" value="Pat_PNPLA6_PNPLA7_NTE1_like"/>
    <property type="match status" value="1"/>
</dbReference>
<evidence type="ECO:0000256" key="2">
    <source>
        <dbReference type="ARBA" id="ARBA00022963"/>
    </source>
</evidence>
<name>A0AAW8GGW5_9GAMM</name>
<dbReference type="PANTHER" id="PTHR14226">
    <property type="entry name" value="NEUROPATHY TARGET ESTERASE/SWISS CHEESE D.MELANOGASTER"/>
    <property type="match status" value="1"/>
</dbReference>
<dbReference type="AlphaFoldDB" id="A0AAW8GGW5"/>
<dbReference type="SUPFAM" id="SSF52151">
    <property type="entry name" value="FabD/lysophospholipase-like"/>
    <property type="match status" value="1"/>
</dbReference>
<protein>
    <submittedName>
        <fullName evidence="6">NTE family protein</fullName>
    </submittedName>
</protein>
<dbReference type="PROSITE" id="PS51635">
    <property type="entry name" value="PNPLA"/>
    <property type="match status" value="1"/>
</dbReference>
<dbReference type="InterPro" id="IPR002641">
    <property type="entry name" value="PNPLA_dom"/>
</dbReference>
<sequence length="363" mass="37913">MTGRTKLPTVWHRLTKLRAFPNALRAMPASRLTCLLLTACVTLLSACGGEAVKTPPPTTTVVPPPAVTARPVVIGIALGGGAAKGFAHIGVIKMLEANGIRPDVVAGTSAGSVVGALYASGMDVFQMQSKAVALDESTIRDVRLFSGGLVQGRALQDYVNAQVGNTPIQRLKKPFVAVATRLEDGERTMFNRGDTGQAVRASSSVPGVFEPVEIGKWHYVDGGVVSPVPVDAAKQLGADFVIAVDISSKASGKNPGDLLGTLNQSITIMGQRAGQQELARADVVVRPKVNEIGAADFSQRNAAILEGEKAALAVMPQIKARLAQLQHERAAAAAAAAAPKPQPCVEPTRLQRLTFRGTPCPAK</sequence>
<keyword evidence="3 4" id="KW-0443">Lipid metabolism</keyword>
<dbReference type="GO" id="GO:0016042">
    <property type="term" value="P:lipid catabolic process"/>
    <property type="evidence" value="ECO:0007669"/>
    <property type="project" value="UniProtKB-UniRule"/>
</dbReference>
<evidence type="ECO:0000256" key="1">
    <source>
        <dbReference type="ARBA" id="ARBA00022801"/>
    </source>
</evidence>
<dbReference type="Pfam" id="PF01734">
    <property type="entry name" value="Patatin"/>
    <property type="match status" value="1"/>
</dbReference>
<comment type="caution">
    <text evidence="4">Lacks conserved residue(s) required for the propagation of feature annotation.</text>
</comment>
<feature type="short sequence motif" description="GXSXG" evidence="4">
    <location>
        <begin position="107"/>
        <end position="111"/>
    </location>
</feature>
<evidence type="ECO:0000313" key="6">
    <source>
        <dbReference type="EMBL" id="MDQ1121031.1"/>
    </source>
</evidence>
<feature type="domain" description="PNPLA" evidence="5">
    <location>
        <begin position="76"/>
        <end position="234"/>
    </location>
</feature>
<feature type="active site" description="Nucleophile" evidence="4">
    <location>
        <position position="109"/>
    </location>
</feature>
<keyword evidence="1 4" id="KW-0378">Hydrolase</keyword>
<evidence type="ECO:0000313" key="7">
    <source>
        <dbReference type="Proteomes" id="UP001234354"/>
    </source>
</evidence>
<dbReference type="GO" id="GO:0016787">
    <property type="term" value="F:hydrolase activity"/>
    <property type="evidence" value="ECO:0007669"/>
    <property type="project" value="UniProtKB-UniRule"/>
</dbReference>
<gene>
    <name evidence="6" type="ORF">QE383_003339</name>
</gene>
<evidence type="ECO:0000256" key="4">
    <source>
        <dbReference type="PROSITE-ProRule" id="PRU01161"/>
    </source>
</evidence>
<evidence type="ECO:0000256" key="3">
    <source>
        <dbReference type="ARBA" id="ARBA00023098"/>
    </source>
</evidence>
<feature type="active site" description="Proton acceptor" evidence="4">
    <location>
        <position position="221"/>
    </location>
</feature>
<dbReference type="InterPro" id="IPR050301">
    <property type="entry name" value="NTE"/>
</dbReference>